<keyword evidence="2" id="KW-0732">Signal</keyword>
<name>A0A1H4EWE0_9BURK</name>
<feature type="chain" id="PRO_5011610355" evidence="2">
    <location>
        <begin position="28"/>
        <end position="111"/>
    </location>
</feature>
<feature type="region of interest" description="Disordered" evidence="1">
    <location>
        <begin position="88"/>
        <end position="111"/>
    </location>
</feature>
<dbReference type="Proteomes" id="UP000199002">
    <property type="component" value="Unassembled WGS sequence"/>
</dbReference>
<evidence type="ECO:0000256" key="1">
    <source>
        <dbReference type="SAM" id="MobiDB-lite"/>
    </source>
</evidence>
<protein>
    <submittedName>
        <fullName evidence="3">Uncharacterized protein</fullName>
    </submittedName>
</protein>
<dbReference type="EMBL" id="FNQJ01000042">
    <property type="protein sequence ID" value="SEA89364.1"/>
    <property type="molecule type" value="Genomic_DNA"/>
</dbReference>
<accession>A0A1H4EWE0</accession>
<evidence type="ECO:0000256" key="2">
    <source>
        <dbReference type="SAM" id="SignalP"/>
    </source>
</evidence>
<keyword evidence="4" id="KW-1185">Reference proteome</keyword>
<feature type="signal peptide" evidence="2">
    <location>
        <begin position="1"/>
        <end position="27"/>
    </location>
</feature>
<evidence type="ECO:0000313" key="3">
    <source>
        <dbReference type="EMBL" id="SEA89364.1"/>
    </source>
</evidence>
<reference evidence="4" key="1">
    <citation type="submission" date="2016-10" db="EMBL/GenBank/DDBJ databases">
        <authorList>
            <person name="Varghese N."/>
            <person name="Submissions S."/>
        </authorList>
    </citation>
    <scope>NUCLEOTIDE SEQUENCE [LARGE SCALE GENOMIC DNA]</scope>
    <source>
        <strain evidence="4">DSM 25157</strain>
    </source>
</reference>
<dbReference type="RefSeq" id="WP_167544082.1">
    <property type="nucleotide sequence ID" value="NZ_CAXIQM010000080.1"/>
</dbReference>
<sequence>MAISHRLPSIKALLPWALALFAGAAAAQVPADAKSPQPALPTKLQYSSAIGAYQAYADQPVQSWREANDRVGRIGGWRAYAKEIKTGVPASAQDAAGSNDVHTGQHRGAKP</sequence>
<dbReference type="STRING" id="592050.SAMN05421875_14225"/>
<evidence type="ECO:0000313" key="4">
    <source>
        <dbReference type="Proteomes" id="UP000199002"/>
    </source>
</evidence>
<proteinExistence type="predicted"/>
<dbReference type="AlphaFoldDB" id="A0A1H4EWE0"/>
<organism evidence="3 4">
    <name type="scientific">Acidovorax soli</name>
    <dbReference type="NCBI Taxonomy" id="592050"/>
    <lineage>
        <taxon>Bacteria</taxon>
        <taxon>Pseudomonadati</taxon>
        <taxon>Pseudomonadota</taxon>
        <taxon>Betaproteobacteria</taxon>
        <taxon>Burkholderiales</taxon>
        <taxon>Comamonadaceae</taxon>
        <taxon>Acidovorax</taxon>
    </lineage>
</organism>
<gene>
    <name evidence="3" type="ORF">SAMN05421875_14225</name>
</gene>
<dbReference type="GeneID" id="34234248"/>